<evidence type="ECO:0000313" key="10">
    <source>
        <dbReference type="Proteomes" id="UP001562425"/>
    </source>
</evidence>
<dbReference type="SUPFAM" id="SSF53850">
    <property type="entry name" value="Periplasmic binding protein-like II"/>
    <property type="match status" value="1"/>
</dbReference>
<dbReference type="EMBL" id="JBEHCU010007238">
    <property type="protein sequence ID" value="KAL1395232.1"/>
    <property type="molecule type" value="Genomic_DNA"/>
</dbReference>
<name>A0ABD1D6G3_CULPP</name>
<evidence type="ECO:0000256" key="5">
    <source>
        <dbReference type="ARBA" id="ARBA00023136"/>
    </source>
</evidence>
<comment type="subcellular location">
    <subcellularLocation>
        <location evidence="1">Cell membrane</location>
        <topology evidence="1">Multi-pass membrane protein</topology>
    </subcellularLocation>
</comment>
<sequence>MVQLFTMPFNWEVWTTLTLILGIVEILSLLFPSSLRNDPILLVLCGYEKYDLHRAGRREKFLLMPMIVLMFFATSAYESKLLSMMTSKPASKEIRTLEELVESGIKIKVDLLYDLTTAKHPIIKEVLVNGTVDFLNLDMVHAYFLQNTIAKLLASRYYDPDQRIHRYVVLDESYTVEPIAFVLGKRSPLKEVFEFTLTMLVESGLYNFIEQFNIQLEESILQQKFNRRAESDAVLYFADFRPVWIVFALGVGRINTWPSCNHGRLALMKKLYPNSTRDSQMRRQ</sequence>
<evidence type="ECO:0008006" key="11">
    <source>
        <dbReference type="Google" id="ProtNLM"/>
    </source>
</evidence>
<keyword evidence="7" id="KW-0325">Glycoprotein</keyword>
<evidence type="ECO:0000256" key="3">
    <source>
        <dbReference type="ARBA" id="ARBA00022692"/>
    </source>
</evidence>
<evidence type="ECO:0000256" key="7">
    <source>
        <dbReference type="ARBA" id="ARBA00023180"/>
    </source>
</evidence>
<evidence type="ECO:0000256" key="8">
    <source>
        <dbReference type="SAM" id="Phobius"/>
    </source>
</evidence>
<dbReference type="PANTHER" id="PTHR42643:SF39">
    <property type="entry name" value="IONOTROPIC RECEPTOR 56A-RELATED"/>
    <property type="match status" value="1"/>
</dbReference>
<dbReference type="Proteomes" id="UP001562425">
    <property type="component" value="Unassembled WGS sequence"/>
</dbReference>
<reference evidence="9 10" key="1">
    <citation type="submission" date="2024-05" db="EMBL/GenBank/DDBJ databases">
        <title>Culex pipiens pipiens assembly and annotation.</title>
        <authorList>
            <person name="Alout H."/>
            <person name="Durand T."/>
        </authorList>
    </citation>
    <scope>NUCLEOTIDE SEQUENCE [LARGE SCALE GENOMIC DNA]</scope>
    <source>
        <strain evidence="9">HA-2024</strain>
        <tissue evidence="9">Whole body</tissue>
    </source>
</reference>
<keyword evidence="5 8" id="KW-0472">Membrane</keyword>
<dbReference type="AlphaFoldDB" id="A0ABD1D6G3"/>
<dbReference type="InterPro" id="IPR052192">
    <property type="entry name" value="Insect_Ionotropic_Sensory_Rcpt"/>
</dbReference>
<keyword evidence="10" id="KW-1185">Reference proteome</keyword>
<comment type="caution">
    <text evidence="9">The sequence shown here is derived from an EMBL/GenBank/DDBJ whole genome shotgun (WGS) entry which is preliminary data.</text>
</comment>
<keyword evidence="4 8" id="KW-1133">Transmembrane helix</keyword>
<evidence type="ECO:0000256" key="4">
    <source>
        <dbReference type="ARBA" id="ARBA00022989"/>
    </source>
</evidence>
<evidence type="ECO:0000256" key="6">
    <source>
        <dbReference type="ARBA" id="ARBA00023170"/>
    </source>
</evidence>
<dbReference type="PANTHER" id="PTHR42643">
    <property type="entry name" value="IONOTROPIC RECEPTOR 20A-RELATED"/>
    <property type="match status" value="1"/>
</dbReference>
<organism evidence="9 10">
    <name type="scientific">Culex pipiens pipiens</name>
    <name type="common">Northern house mosquito</name>
    <dbReference type="NCBI Taxonomy" id="38569"/>
    <lineage>
        <taxon>Eukaryota</taxon>
        <taxon>Metazoa</taxon>
        <taxon>Ecdysozoa</taxon>
        <taxon>Arthropoda</taxon>
        <taxon>Hexapoda</taxon>
        <taxon>Insecta</taxon>
        <taxon>Pterygota</taxon>
        <taxon>Neoptera</taxon>
        <taxon>Endopterygota</taxon>
        <taxon>Diptera</taxon>
        <taxon>Nematocera</taxon>
        <taxon>Culicoidea</taxon>
        <taxon>Culicidae</taxon>
        <taxon>Culicinae</taxon>
        <taxon>Culicini</taxon>
        <taxon>Culex</taxon>
        <taxon>Culex</taxon>
    </lineage>
</organism>
<keyword evidence="3 8" id="KW-0812">Transmembrane</keyword>
<protein>
    <recommendedName>
        <fullName evidence="11">Ionotropic receptor</fullName>
    </recommendedName>
</protein>
<accession>A0ABD1D6G3</accession>
<keyword evidence="6" id="KW-0675">Receptor</keyword>
<feature type="transmembrane region" description="Helical" evidence="8">
    <location>
        <begin position="61"/>
        <end position="77"/>
    </location>
</feature>
<dbReference type="GO" id="GO:0005886">
    <property type="term" value="C:plasma membrane"/>
    <property type="evidence" value="ECO:0007669"/>
    <property type="project" value="UniProtKB-SubCell"/>
</dbReference>
<evidence type="ECO:0000256" key="1">
    <source>
        <dbReference type="ARBA" id="ARBA00004651"/>
    </source>
</evidence>
<keyword evidence="2" id="KW-1003">Cell membrane</keyword>
<gene>
    <name evidence="9" type="ORF">pipiens_011405</name>
</gene>
<feature type="transmembrane region" description="Helical" evidence="8">
    <location>
        <begin position="13"/>
        <end position="31"/>
    </location>
</feature>
<evidence type="ECO:0000256" key="2">
    <source>
        <dbReference type="ARBA" id="ARBA00022475"/>
    </source>
</evidence>
<evidence type="ECO:0000313" key="9">
    <source>
        <dbReference type="EMBL" id="KAL1395232.1"/>
    </source>
</evidence>
<proteinExistence type="predicted"/>